<evidence type="ECO:0000313" key="2">
    <source>
        <dbReference type="Proteomes" id="UP000030653"/>
    </source>
</evidence>
<dbReference type="GeneID" id="63683364"/>
<organism evidence="1 2">
    <name type="scientific">Dacryopinax primogenitus (strain DJM 731)</name>
    <name type="common">Brown rot fungus</name>
    <dbReference type="NCBI Taxonomy" id="1858805"/>
    <lineage>
        <taxon>Eukaryota</taxon>
        <taxon>Fungi</taxon>
        <taxon>Dikarya</taxon>
        <taxon>Basidiomycota</taxon>
        <taxon>Agaricomycotina</taxon>
        <taxon>Dacrymycetes</taxon>
        <taxon>Dacrymycetales</taxon>
        <taxon>Dacrymycetaceae</taxon>
        <taxon>Dacryopinax</taxon>
    </lineage>
</organism>
<dbReference type="Gene3D" id="3.30.1330.40">
    <property type="entry name" value="RutC-like"/>
    <property type="match status" value="1"/>
</dbReference>
<name>M5G9I7_DACPD</name>
<accession>M5G9I7</accession>
<dbReference type="SUPFAM" id="SSF55298">
    <property type="entry name" value="YjgF-like"/>
    <property type="match status" value="1"/>
</dbReference>
<dbReference type="InterPro" id="IPR035959">
    <property type="entry name" value="RutC-like_sf"/>
</dbReference>
<dbReference type="CDD" id="cd00448">
    <property type="entry name" value="YjgF_YER057c_UK114_family"/>
    <property type="match status" value="1"/>
</dbReference>
<keyword evidence="2" id="KW-1185">Reference proteome</keyword>
<dbReference type="Pfam" id="PF01042">
    <property type="entry name" value="Ribonuc_L-PSP"/>
    <property type="match status" value="1"/>
</dbReference>
<evidence type="ECO:0000313" key="1">
    <source>
        <dbReference type="EMBL" id="EJU02527.1"/>
    </source>
</evidence>
<dbReference type="RefSeq" id="XP_040629421.1">
    <property type="nucleotide sequence ID" value="XM_040768302.1"/>
</dbReference>
<dbReference type="InterPro" id="IPR006175">
    <property type="entry name" value="YjgF/YER057c/UK114"/>
</dbReference>
<dbReference type="HOGENOM" id="CLU_1454358_0_0_1"/>
<proteinExistence type="predicted"/>
<sequence length="186" mass="20440">MVIPIGYSTIQERGLEAVTADKVVLGREVFDRESDSGFERRWVDDDDDDTTALMARQVIKKISKGSTITFRSDPATGISRNGVTTAKSEGASELHKRVWVRLGDGELQGVRRKDITGVVEGPKRDKSSRKCDWFCVVIGTIGCDKEFKIPDGVQGQTKLLLDNIIKVLAAAGSSLDQVLKVNVYLI</sequence>
<dbReference type="STRING" id="1858805.M5G9I7"/>
<protein>
    <submittedName>
        <fullName evidence="1">Uncharacterized protein</fullName>
    </submittedName>
</protein>
<dbReference type="OrthoDB" id="309640at2759"/>
<dbReference type="AlphaFoldDB" id="M5G9I7"/>
<dbReference type="Proteomes" id="UP000030653">
    <property type="component" value="Unassembled WGS sequence"/>
</dbReference>
<dbReference type="EMBL" id="JH795861">
    <property type="protein sequence ID" value="EJU02527.1"/>
    <property type="molecule type" value="Genomic_DNA"/>
</dbReference>
<reference evidence="1 2" key="1">
    <citation type="journal article" date="2012" name="Science">
        <title>The Paleozoic origin of enzymatic lignin decomposition reconstructed from 31 fungal genomes.</title>
        <authorList>
            <person name="Floudas D."/>
            <person name="Binder M."/>
            <person name="Riley R."/>
            <person name="Barry K."/>
            <person name="Blanchette R.A."/>
            <person name="Henrissat B."/>
            <person name="Martinez A.T."/>
            <person name="Otillar R."/>
            <person name="Spatafora J.W."/>
            <person name="Yadav J.S."/>
            <person name="Aerts A."/>
            <person name="Benoit I."/>
            <person name="Boyd A."/>
            <person name="Carlson A."/>
            <person name="Copeland A."/>
            <person name="Coutinho P.M."/>
            <person name="de Vries R.P."/>
            <person name="Ferreira P."/>
            <person name="Findley K."/>
            <person name="Foster B."/>
            <person name="Gaskell J."/>
            <person name="Glotzer D."/>
            <person name="Gorecki P."/>
            <person name="Heitman J."/>
            <person name="Hesse C."/>
            <person name="Hori C."/>
            <person name="Igarashi K."/>
            <person name="Jurgens J.A."/>
            <person name="Kallen N."/>
            <person name="Kersten P."/>
            <person name="Kohler A."/>
            <person name="Kuees U."/>
            <person name="Kumar T.K.A."/>
            <person name="Kuo A."/>
            <person name="LaButti K."/>
            <person name="Larrondo L.F."/>
            <person name="Lindquist E."/>
            <person name="Ling A."/>
            <person name="Lombard V."/>
            <person name="Lucas S."/>
            <person name="Lundell T."/>
            <person name="Martin R."/>
            <person name="McLaughlin D.J."/>
            <person name="Morgenstern I."/>
            <person name="Morin E."/>
            <person name="Murat C."/>
            <person name="Nagy L.G."/>
            <person name="Nolan M."/>
            <person name="Ohm R.A."/>
            <person name="Patyshakuliyeva A."/>
            <person name="Rokas A."/>
            <person name="Ruiz-Duenas F.J."/>
            <person name="Sabat G."/>
            <person name="Salamov A."/>
            <person name="Samejima M."/>
            <person name="Schmutz J."/>
            <person name="Slot J.C."/>
            <person name="St John F."/>
            <person name="Stenlid J."/>
            <person name="Sun H."/>
            <person name="Sun S."/>
            <person name="Syed K."/>
            <person name="Tsang A."/>
            <person name="Wiebenga A."/>
            <person name="Young D."/>
            <person name="Pisabarro A."/>
            <person name="Eastwood D.C."/>
            <person name="Martin F."/>
            <person name="Cullen D."/>
            <person name="Grigoriev I.V."/>
            <person name="Hibbett D.S."/>
        </authorList>
    </citation>
    <scope>NUCLEOTIDE SEQUENCE [LARGE SCALE GENOMIC DNA]</scope>
    <source>
        <strain evidence="1 2">DJM-731 SS1</strain>
    </source>
</reference>
<gene>
    <name evidence="1" type="ORF">DACRYDRAFT_106598</name>
</gene>